<accession>A0A3P3Q7B0</accession>
<feature type="region of interest" description="Disordered" evidence="1">
    <location>
        <begin position="82"/>
        <end position="111"/>
    </location>
</feature>
<keyword evidence="2" id="KW-0472">Membrane</keyword>
<gene>
    <name evidence="4" type="ORF">EHW90_03890</name>
</gene>
<dbReference type="RefSeq" id="WP_124951381.1">
    <property type="nucleotide sequence ID" value="NZ_RRCM01000001.1"/>
</dbReference>
<dbReference type="InterPro" id="IPR048428">
    <property type="entry name" value="YobI-NTPase"/>
</dbReference>
<evidence type="ECO:0000256" key="1">
    <source>
        <dbReference type="SAM" id="MobiDB-lite"/>
    </source>
</evidence>
<keyword evidence="2" id="KW-1133">Transmembrane helix</keyword>
<feature type="transmembrane region" description="Helical" evidence="2">
    <location>
        <begin position="210"/>
        <end position="232"/>
    </location>
</feature>
<feature type="transmembrane region" description="Helical" evidence="2">
    <location>
        <begin position="151"/>
        <end position="170"/>
    </location>
</feature>
<proteinExistence type="predicted"/>
<dbReference type="AlphaFoldDB" id="A0A3P3Q7B0"/>
<evidence type="ECO:0000313" key="5">
    <source>
        <dbReference type="Proteomes" id="UP000276982"/>
    </source>
</evidence>
<protein>
    <recommendedName>
        <fullName evidence="3">YobI-like P-loop NTPase domain-containing protein</fullName>
    </recommendedName>
</protein>
<evidence type="ECO:0000256" key="2">
    <source>
        <dbReference type="SAM" id="Phobius"/>
    </source>
</evidence>
<reference evidence="4 5" key="1">
    <citation type="submission" date="2018-11" db="EMBL/GenBank/DDBJ databases">
        <title>Genome sequencing of Lachnoanaerobaculum orale DSM 24553T.</title>
        <authorList>
            <person name="Kook J.-K."/>
            <person name="Park S.-N."/>
            <person name="Lim Y.K."/>
        </authorList>
    </citation>
    <scope>NUCLEOTIDE SEQUENCE [LARGE SCALE GENOMIC DNA]</scope>
    <source>
        <strain evidence="4 5">DSM 24553</strain>
    </source>
</reference>
<feature type="domain" description="YobI-like P-loop NTPase" evidence="3">
    <location>
        <begin position="21"/>
        <end position="446"/>
    </location>
</feature>
<evidence type="ECO:0000259" key="3">
    <source>
        <dbReference type="Pfam" id="PF20693"/>
    </source>
</evidence>
<keyword evidence="5" id="KW-1185">Reference proteome</keyword>
<sequence length="786" mass="92135">MGKNKFNALTSEVLDENNKIYTEALDYAFGNNDIKNIAITGIYGAGKSTVWNTYVNKSKLNNVINVSLGKYENYIKDDDNRQKEASETKLNNSDADGTEGLFGDESKKAGGIDDENRVERQIINQILSQIDPNKIPLSKYCFKSNKSKWSIFRHFLAFLSIICSILLWKLRNDLIPIFKDLIIFNDLLTPFFKGILKHLFRDLPERSDEMLWIIPCLIFFLLPLYYFFYTFYRGNKFRVSKISFNGTEADMNNDMGDETVLDRDIKELVYLLGSSGTEIVVFEDLDRYNDISIYTKLRELNFILNNYVKINGKDNPVRFIYLLKDGIFFSKNRTKFFDFIIPIVPIVNSFISEYHIDKFLKDNGIVEEVTILADVALYVDDMRLIKNIVNEYIIYSRILQLESKNSSMDASSEYPYLNNDILFALITLKNILPNEFELLQENRGYINAIFEKLEAKNYNNTSYKTIISRLSDKEKEELFSKKGWDSLESRYFDFVRFLIVNGFLDNSYGKFIVDLYKADTSNLLKRNDIIYIKGLKEGRSLDVLLDIETPDLIIKRLNKDDFMLDNILNINIFKTCLEKDMIDNVIAITESITINEKYEDLREVLDSIDLELEGKYFDLDSIDLELEGKYFNILLYNNEDLFCKVLDYFKSKADTRINSGELIVYTEEFFNDKYVKKFNYILISILINKYTEGNKLKSIKKYLEYGKNTYIIDQIYDIYGDIYDKMYRYMECEVDDTRYKEAVEYMNTIKKELDNFIKNVNVIGVDFDEISKIVSLKDDDIESLCR</sequence>
<organism evidence="4 5">
    <name type="scientific">Lachnoanaerobaculum orale</name>
    <dbReference type="NCBI Taxonomy" id="979627"/>
    <lineage>
        <taxon>Bacteria</taxon>
        <taxon>Bacillati</taxon>
        <taxon>Bacillota</taxon>
        <taxon>Clostridia</taxon>
        <taxon>Lachnospirales</taxon>
        <taxon>Lachnospiraceae</taxon>
        <taxon>Lachnoanaerobaculum</taxon>
    </lineage>
</organism>
<keyword evidence="2" id="KW-0812">Transmembrane</keyword>
<dbReference type="Pfam" id="PF20693">
    <property type="entry name" value="YobI-ATPase"/>
    <property type="match status" value="1"/>
</dbReference>
<name>A0A3P3Q7B0_9FIRM</name>
<dbReference type="EMBL" id="RRCM01000001">
    <property type="protein sequence ID" value="RRJ16160.1"/>
    <property type="molecule type" value="Genomic_DNA"/>
</dbReference>
<dbReference type="Proteomes" id="UP000276982">
    <property type="component" value="Unassembled WGS sequence"/>
</dbReference>
<evidence type="ECO:0000313" key="4">
    <source>
        <dbReference type="EMBL" id="RRJ16160.1"/>
    </source>
</evidence>
<comment type="caution">
    <text evidence="4">The sequence shown here is derived from an EMBL/GenBank/DDBJ whole genome shotgun (WGS) entry which is preliminary data.</text>
</comment>